<feature type="transmembrane region" description="Helical" evidence="6">
    <location>
        <begin position="216"/>
        <end position="235"/>
    </location>
</feature>
<dbReference type="AlphaFoldDB" id="A0A165DLM4"/>
<feature type="region of interest" description="Disordered" evidence="5">
    <location>
        <begin position="246"/>
        <end position="265"/>
    </location>
</feature>
<protein>
    <submittedName>
        <fullName evidence="8">MFS general substrate transporter</fullName>
    </submittedName>
</protein>
<gene>
    <name evidence="8" type="ORF">EXIGLDRAFT_841904</name>
</gene>
<comment type="subcellular location">
    <subcellularLocation>
        <location evidence="1">Membrane</location>
        <topology evidence="1">Multi-pass membrane protein</topology>
    </subcellularLocation>
</comment>
<evidence type="ECO:0000259" key="7">
    <source>
        <dbReference type="PROSITE" id="PS50850"/>
    </source>
</evidence>
<dbReference type="InterPro" id="IPR020846">
    <property type="entry name" value="MFS_dom"/>
</dbReference>
<dbReference type="EMBL" id="KV426209">
    <property type="protein sequence ID" value="KZV84846.1"/>
    <property type="molecule type" value="Genomic_DNA"/>
</dbReference>
<feature type="transmembrane region" description="Helical" evidence="6">
    <location>
        <begin position="412"/>
        <end position="430"/>
    </location>
</feature>
<feature type="region of interest" description="Disordered" evidence="5">
    <location>
        <begin position="474"/>
        <end position="496"/>
    </location>
</feature>
<dbReference type="FunCoup" id="A0A165DLM4">
    <property type="interactions" value="658"/>
</dbReference>
<feature type="transmembrane region" description="Helical" evidence="6">
    <location>
        <begin position="109"/>
        <end position="125"/>
    </location>
</feature>
<evidence type="ECO:0000256" key="2">
    <source>
        <dbReference type="ARBA" id="ARBA00022692"/>
    </source>
</evidence>
<accession>A0A165DLM4</accession>
<feature type="transmembrane region" description="Helical" evidence="6">
    <location>
        <begin position="384"/>
        <end position="405"/>
    </location>
</feature>
<organism evidence="8 9">
    <name type="scientific">Exidia glandulosa HHB12029</name>
    <dbReference type="NCBI Taxonomy" id="1314781"/>
    <lineage>
        <taxon>Eukaryota</taxon>
        <taxon>Fungi</taxon>
        <taxon>Dikarya</taxon>
        <taxon>Basidiomycota</taxon>
        <taxon>Agaricomycotina</taxon>
        <taxon>Agaricomycetes</taxon>
        <taxon>Auriculariales</taxon>
        <taxon>Exidiaceae</taxon>
        <taxon>Exidia</taxon>
    </lineage>
</organism>
<feature type="compositionally biased region" description="Basic residues" evidence="5">
    <location>
        <begin position="478"/>
        <end position="496"/>
    </location>
</feature>
<dbReference type="PROSITE" id="PS00216">
    <property type="entry name" value="SUGAR_TRANSPORT_1"/>
    <property type="match status" value="1"/>
</dbReference>
<keyword evidence="2 6" id="KW-0812">Transmembrane</keyword>
<dbReference type="InterPro" id="IPR036259">
    <property type="entry name" value="MFS_trans_sf"/>
</dbReference>
<dbReference type="Pfam" id="PF00083">
    <property type="entry name" value="Sugar_tr"/>
    <property type="match status" value="2"/>
</dbReference>
<dbReference type="OrthoDB" id="433512at2759"/>
<keyword evidence="9" id="KW-1185">Reference proteome</keyword>
<sequence length="575" mass="63492">MKEQPHSDVRAGLEEVDQEQNGRLPFLLSRVELKLLGIAGVGFFLDAYDLFIINQVSVMLQYRLYGGKSLPSGLEGFIKAGANIGSVIGQFTFGYLADSLGRKAVYGKELMLIIFATIMCISVPTNDLSPSGVLIWIGVFRIVLGVGVGGDYPLSASVMSDRARIWKRGALLCWIFANQGYGSLVGSIVTMITLAAYKGAMDNPNGGSKTDGVWRIIVGLSLIPAAATLYQRLVLPESKRYLKSRSLEEENATNGTGSSDLEKDSALKKHGGETDVAVHDASSGSVDHHNATTPPANGNGTGAVKPKEVLKAKHAHFREFVTYFSEWRHAKILIGTCMCWFLLDIAFYGINLNQSVVLQQIGFDGSEPGATPWHKLFKIATGNLIITALGFVPGYWASIVLVEYIGRKTIQLQGFLMAALFLAILAGKFHSLSTPAFVVCFALLQFFFNFGANTTTFLYPAEVFPTRFRSQRTAYQPHRAKRALSSRHSRSTRSLRRSARRLSYGFSSDAASRDSSSRFCCRKLRCAIPMRWIDLKLRRGDGLVTVPREWTTCYDQFRAVRMWTPSIYRPPFPGL</sequence>
<dbReference type="SUPFAM" id="SSF103473">
    <property type="entry name" value="MFS general substrate transporter"/>
    <property type="match status" value="1"/>
</dbReference>
<feature type="region of interest" description="Disordered" evidence="5">
    <location>
        <begin position="272"/>
        <end position="303"/>
    </location>
</feature>
<feature type="transmembrane region" description="Helical" evidence="6">
    <location>
        <begin position="171"/>
        <end position="196"/>
    </location>
</feature>
<dbReference type="PANTHER" id="PTHR24064">
    <property type="entry name" value="SOLUTE CARRIER FAMILY 22 MEMBER"/>
    <property type="match status" value="1"/>
</dbReference>
<dbReference type="STRING" id="1314781.A0A165DLM4"/>
<evidence type="ECO:0000256" key="4">
    <source>
        <dbReference type="ARBA" id="ARBA00023136"/>
    </source>
</evidence>
<dbReference type="GO" id="GO:0022857">
    <property type="term" value="F:transmembrane transporter activity"/>
    <property type="evidence" value="ECO:0007669"/>
    <property type="project" value="InterPro"/>
</dbReference>
<proteinExistence type="predicted"/>
<keyword evidence="3 6" id="KW-1133">Transmembrane helix</keyword>
<feature type="transmembrane region" description="Helical" evidence="6">
    <location>
        <begin position="131"/>
        <end position="150"/>
    </location>
</feature>
<dbReference type="InterPro" id="IPR005828">
    <property type="entry name" value="MFS_sugar_transport-like"/>
</dbReference>
<keyword evidence="4 6" id="KW-0472">Membrane</keyword>
<feature type="domain" description="Major facilitator superfamily (MFS) profile" evidence="7">
    <location>
        <begin position="35"/>
        <end position="575"/>
    </location>
</feature>
<reference evidence="8 9" key="1">
    <citation type="journal article" date="2016" name="Mol. Biol. Evol.">
        <title>Comparative Genomics of Early-Diverging Mushroom-Forming Fungi Provides Insights into the Origins of Lignocellulose Decay Capabilities.</title>
        <authorList>
            <person name="Nagy L.G."/>
            <person name="Riley R."/>
            <person name="Tritt A."/>
            <person name="Adam C."/>
            <person name="Daum C."/>
            <person name="Floudas D."/>
            <person name="Sun H."/>
            <person name="Yadav J.S."/>
            <person name="Pangilinan J."/>
            <person name="Larsson K.H."/>
            <person name="Matsuura K."/>
            <person name="Barry K."/>
            <person name="Labutti K."/>
            <person name="Kuo R."/>
            <person name="Ohm R.A."/>
            <person name="Bhattacharya S.S."/>
            <person name="Shirouzu T."/>
            <person name="Yoshinaga Y."/>
            <person name="Martin F.M."/>
            <person name="Grigoriev I.V."/>
            <person name="Hibbett D.S."/>
        </authorList>
    </citation>
    <scope>NUCLEOTIDE SEQUENCE [LARGE SCALE GENOMIC DNA]</scope>
    <source>
        <strain evidence="8 9">HHB12029</strain>
    </source>
</reference>
<dbReference type="Proteomes" id="UP000077266">
    <property type="component" value="Unassembled WGS sequence"/>
</dbReference>
<dbReference type="GO" id="GO:0016020">
    <property type="term" value="C:membrane"/>
    <property type="evidence" value="ECO:0007669"/>
    <property type="project" value="UniProtKB-SubCell"/>
</dbReference>
<dbReference type="InParanoid" id="A0A165DLM4"/>
<feature type="transmembrane region" description="Helical" evidence="6">
    <location>
        <begin position="436"/>
        <end position="459"/>
    </location>
</feature>
<dbReference type="PROSITE" id="PS50850">
    <property type="entry name" value="MFS"/>
    <property type="match status" value="1"/>
</dbReference>
<evidence type="ECO:0000313" key="8">
    <source>
        <dbReference type="EMBL" id="KZV84846.1"/>
    </source>
</evidence>
<evidence type="ECO:0000256" key="3">
    <source>
        <dbReference type="ARBA" id="ARBA00022989"/>
    </source>
</evidence>
<dbReference type="CDD" id="cd17364">
    <property type="entry name" value="MFS_PhT"/>
    <property type="match status" value="1"/>
</dbReference>
<dbReference type="Gene3D" id="1.20.1250.20">
    <property type="entry name" value="MFS general substrate transporter like domains"/>
    <property type="match status" value="2"/>
</dbReference>
<dbReference type="InterPro" id="IPR005829">
    <property type="entry name" value="Sugar_transporter_CS"/>
</dbReference>
<evidence type="ECO:0000256" key="1">
    <source>
        <dbReference type="ARBA" id="ARBA00004141"/>
    </source>
</evidence>
<evidence type="ECO:0000256" key="6">
    <source>
        <dbReference type="SAM" id="Phobius"/>
    </source>
</evidence>
<evidence type="ECO:0000256" key="5">
    <source>
        <dbReference type="SAM" id="MobiDB-lite"/>
    </source>
</evidence>
<name>A0A165DLM4_EXIGL</name>
<evidence type="ECO:0000313" key="9">
    <source>
        <dbReference type="Proteomes" id="UP000077266"/>
    </source>
</evidence>